<organism evidence="2 3">
    <name type="scientific">Nannocystis radixulma</name>
    <dbReference type="NCBI Taxonomy" id="2995305"/>
    <lineage>
        <taxon>Bacteria</taxon>
        <taxon>Pseudomonadati</taxon>
        <taxon>Myxococcota</taxon>
        <taxon>Polyangia</taxon>
        <taxon>Nannocystales</taxon>
        <taxon>Nannocystaceae</taxon>
        <taxon>Nannocystis</taxon>
    </lineage>
</organism>
<dbReference type="PANTHER" id="PTHR37539:SF1">
    <property type="entry name" value="ER-BOUND OXYGENASE MPAB_MPAB'_RUBBER OXYGENASE CATALYTIC DOMAIN-CONTAINING PROTEIN"/>
    <property type="match status" value="1"/>
</dbReference>
<feature type="domain" description="ER-bound oxygenase mpaB/mpaB'/Rubber oxygenase catalytic" evidence="1">
    <location>
        <begin position="112"/>
        <end position="324"/>
    </location>
</feature>
<dbReference type="EMBL" id="JAQNDN010000010">
    <property type="protein sequence ID" value="MDC0670058.1"/>
    <property type="molecule type" value="Genomic_DNA"/>
</dbReference>
<dbReference type="RefSeq" id="WP_271999872.1">
    <property type="nucleotide sequence ID" value="NZ_JAQNDN010000010.1"/>
</dbReference>
<evidence type="ECO:0000313" key="2">
    <source>
        <dbReference type="EMBL" id="MDC0670058.1"/>
    </source>
</evidence>
<dbReference type="PANTHER" id="PTHR37539">
    <property type="entry name" value="SECRETED PROTEIN-RELATED"/>
    <property type="match status" value="1"/>
</dbReference>
<dbReference type="Pfam" id="PF09995">
    <property type="entry name" value="MPAB_Lcp_cat"/>
    <property type="match status" value="1"/>
</dbReference>
<gene>
    <name evidence="2" type="ORF">POL58_20060</name>
</gene>
<keyword evidence="3" id="KW-1185">Reference proteome</keyword>
<name>A0ABT5B9D7_9BACT</name>
<evidence type="ECO:0000313" key="3">
    <source>
        <dbReference type="Proteomes" id="UP001217838"/>
    </source>
</evidence>
<protein>
    <submittedName>
        <fullName evidence="2">Oxygenase MpaB family protein</fullName>
    </submittedName>
</protein>
<proteinExistence type="predicted"/>
<dbReference type="InterPro" id="IPR037473">
    <property type="entry name" value="Lcp-like"/>
</dbReference>
<dbReference type="InterPro" id="IPR018713">
    <property type="entry name" value="MPAB/Lcp_cat_dom"/>
</dbReference>
<sequence>MSDLRWSDEHLDHLRTCGDPEADDVILDLFARGDDVVRAINMLMRDLVENNDVPAASLPAGARAYFLTAGLPGWADPERIALGQQVFHRYGPLVILLLNTYSLPVCYAAAKGAQVLVRTGRLQSNPQRRIVETAQLVVDVMAAGGLDPASDRGAGLRSAQKVRLMHATIRHLIRRDPSWDPEFGLPINQEDMLGTLMSFSVATLEGLGRLGVELAGDEVDAYMHTWNVVGAVMGLQHELLPRDYAEGRALADRIGERHFRACPEGQALTKSLLDMMDYMAPGTAFDGVPAEFVRWFVGDRVADMLAVPPTRERSPLIDLWRLFGRVGDLLGDRSEAMKQAAGLLSRAFVQGLLLANRGGQRLPFHIPTELRQVWGVNWP</sequence>
<dbReference type="Proteomes" id="UP001217838">
    <property type="component" value="Unassembled WGS sequence"/>
</dbReference>
<accession>A0ABT5B9D7</accession>
<comment type="caution">
    <text evidence="2">The sequence shown here is derived from an EMBL/GenBank/DDBJ whole genome shotgun (WGS) entry which is preliminary data.</text>
</comment>
<reference evidence="2 3" key="1">
    <citation type="submission" date="2022-11" db="EMBL/GenBank/DDBJ databases">
        <title>Minimal conservation of predation-associated metabolite biosynthetic gene clusters underscores biosynthetic potential of Myxococcota including descriptions for ten novel species: Archangium lansinium sp. nov., Myxococcus landrumus sp. nov., Nannocystis bai.</title>
        <authorList>
            <person name="Ahearne A."/>
            <person name="Stevens C."/>
            <person name="Dowd S."/>
        </authorList>
    </citation>
    <scope>NUCLEOTIDE SEQUENCE [LARGE SCALE GENOMIC DNA]</scope>
    <source>
        <strain evidence="2 3">NCELM</strain>
    </source>
</reference>
<evidence type="ECO:0000259" key="1">
    <source>
        <dbReference type="Pfam" id="PF09995"/>
    </source>
</evidence>